<dbReference type="PROSITE" id="PS00973">
    <property type="entry name" value="USP_2"/>
    <property type="match status" value="1"/>
</dbReference>
<dbReference type="Gene3D" id="2.60.210.10">
    <property type="entry name" value="Apoptosis, Tumor Necrosis Factor Receptor Associated Protein 2, Chain A"/>
    <property type="match status" value="1"/>
</dbReference>
<dbReference type="PANTHER" id="PTHR24006">
    <property type="entry name" value="UBIQUITIN CARBOXYL-TERMINAL HYDROLASE"/>
    <property type="match status" value="1"/>
</dbReference>
<comment type="caution">
    <text evidence="3">The sequence shown here is derived from an EMBL/GenBank/DDBJ whole genome shotgun (WGS) entry which is preliminary data.</text>
</comment>
<evidence type="ECO:0000256" key="1">
    <source>
        <dbReference type="SAM" id="MobiDB-lite"/>
    </source>
</evidence>
<evidence type="ECO:0000313" key="3">
    <source>
        <dbReference type="EMBL" id="KAK8880687.1"/>
    </source>
</evidence>
<name>A0ABR2JP96_9EUKA</name>
<evidence type="ECO:0000313" key="4">
    <source>
        <dbReference type="Proteomes" id="UP001470230"/>
    </source>
</evidence>
<dbReference type="SUPFAM" id="SSF54001">
    <property type="entry name" value="Cysteine proteinases"/>
    <property type="match status" value="1"/>
</dbReference>
<accession>A0ABR2JP96</accession>
<dbReference type="Gene3D" id="3.10.20.90">
    <property type="entry name" value="Phosphatidylinositol 3-kinase Catalytic Subunit, Chain A, domain 1"/>
    <property type="match status" value="1"/>
</dbReference>
<sequence length="1405" mass="162121">MEFNGYNFKAEWTITSFQAHMSEYDSPVFKGDNFQIKLALHNNNSSSDSRIAISLGIVSIPADVCLTYSLLICNKDSKKSIRVNDNEIITVEKSEIQIPINIQSKDITSESGYLQNGALQIDVFFKPETLNSIPSQQGQNALEYSTDWFIDTIICDFHATQDPLQLIINKKPLIFALLLENTEDDSYSLSICLIDPEISFEGEIEIKLHNHKNSFNSITKSKKVKFDPEKTEIEPFIFDIKKEEFSKASKGWILYDDHTKDIEKGVHFTITFKKQENNDNDIKSRIIESIQKFQIKNVKYLKSEQPLRAQMNGYGFFNIDLKYPNDSDFDEPICSEFYHAGEVVIQFVLDLVQEKLFLKINDSLSKDGKIDIILIFFNSDPCLSDVQKLDVHYSASSDEEISFDLPFSDEDLEDNEKGWMINDSLNIKFQINGSDFDRQWIDNYVYPIFEAENESGFYGFEFFVPISLFVKNGNSVMLHPIVIGSLNVLLCLRYDVIQSLNRLNIKPKLSIKTNDNSVLHMLITVKNKDPQKTISYELNDASTCEKNLSKFSVRKSNINNGFFYKTDSNKKNLKVCIRFYYTVSQGSLSFDPNQIAVDSKASKEEDKDKAGSDKEDKEKSNKENKNESDNNKEEGKDNKNESDNNKEEGKDNKNESDSDKEEDKDNKDGSDSDKEEDKEKKGKKYESDSGKEEEKSDDGKKKNLKKKPKKKVSQKKLRKFKRKPKKLLKKGKSKSNKESDSDSEDDNNIKNSLNNSCSGYVGLKNQGTTCYLNSLLQSLFHLPAFRKIVYAMPITGSEDEIESVPLNLQRLFYQMQFSKNPCSTTDLTKSFGWNGDEVYQQQDVEEFLRQLINSLQEKLKGTDLEDSIPNLLCGRYRKTFKCTDVDYQSIKEEDFYDLSMDVKGIPNLVESFKAYVKPEDLVGDNQYDAASFGKQDATMKTEFVKLPPVLHLQLCRFLYDHRKDKLAKINDRFEFPLTIDLTEFLTEDSPDRSRSNVYDLYGVLVHSGTCDSGHYYAFLRTSTSPQWYKFNDSYVSKDTVENAVNKNYGNTFYEEFLGKKENNCNGYILIYVHRDSAESIFEPIKDESIPIHLRQQKDLIKIQFVFDSILKKNSINRINGFFPPLSIKQYNNILYPELSFVHLFDSLMTTFDLFDEISKKVHLNPNQIRLWYCNSDDYPEDIFASSVEILVSDYFQEQREAKMIIQVINEDEQNQEIEGNNKMIVYIKFFFSEKLLRLQQLDESDNLLEKQLQVPLQYLNSVTVNAGDNVECLVSEINKEIGLADGTKLDAYQFEMSGNVKKISLNKSFLSNHISNSSILAFQVNSEEIDKMNSLKIGFSFEFEDRNELFKYDDNSASIHESLKSIENFVKSDYGRCLMKFTEMRSIVSEKQVESKKENNIKIFN</sequence>
<dbReference type="EMBL" id="JAPFFF010000010">
    <property type="protein sequence ID" value="KAK8880687.1"/>
    <property type="molecule type" value="Genomic_DNA"/>
</dbReference>
<feature type="region of interest" description="Disordered" evidence="1">
    <location>
        <begin position="598"/>
        <end position="751"/>
    </location>
</feature>
<keyword evidence="4" id="KW-1185">Reference proteome</keyword>
<evidence type="ECO:0000259" key="2">
    <source>
        <dbReference type="PROSITE" id="PS50235"/>
    </source>
</evidence>
<feature type="compositionally biased region" description="Basic and acidic residues" evidence="1">
    <location>
        <begin position="600"/>
        <end position="701"/>
    </location>
</feature>
<reference evidence="3 4" key="1">
    <citation type="submission" date="2024-04" db="EMBL/GenBank/DDBJ databases">
        <title>Tritrichomonas musculus Genome.</title>
        <authorList>
            <person name="Alves-Ferreira E."/>
            <person name="Grigg M."/>
            <person name="Lorenzi H."/>
            <person name="Galac M."/>
        </authorList>
    </citation>
    <scope>NUCLEOTIDE SEQUENCE [LARGE SCALE GENOMIC DNA]</scope>
    <source>
        <strain evidence="3 4">EAF2021</strain>
    </source>
</reference>
<dbReference type="InterPro" id="IPR001394">
    <property type="entry name" value="Peptidase_C19_UCH"/>
</dbReference>
<dbReference type="InterPro" id="IPR008974">
    <property type="entry name" value="TRAF-like"/>
</dbReference>
<feature type="compositionally biased region" description="Basic residues" evidence="1">
    <location>
        <begin position="702"/>
        <end position="734"/>
    </location>
</feature>
<dbReference type="PANTHER" id="PTHR24006:SF644">
    <property type="entry name" value="UBIQUITIN CARBOXYL-TERMINAL HYDROLASE 7"/>
    <property type="match status" value="1"/>
</dbReference>
<dbReference type="Proteomes" id="UP001470230">
    <property type="component" value="Unassembled WGS sequence"/>
</dbReference>
<gene>
    <name evidence="3" type="ORF">M9Y10_003371</name>
</gene>
<dbReference type="InterPro" id="IPR018200">
    <property type="entry name" value="USP_CS"/>
</dbReference>
<dbReference type="Pfam" id="PF00443">
    <property type="entry name" value="UCH"/>
    <property type="match status" value="1"/>
</dbReference>
<dbReference type="PROSITE" id="PS50235">
    <property type="entry name" value="USP_3"/>
    <property type="match status" value="1"/>
</dbReference>
<dbReference type="InterPro" id="IPR050164">
    <property type="entry name" value="Peptidase_C19"/>
</dbReference>
<dbReference type="InterPro" id="IPR038765">
    <property type="entry name" value="Papain-like_cys_pep_sf"/>
</dbReference>
<dbReference type="Gene3D" id="3.90.70.10">
    <property type="entry name" value="Cysteine proteinases"/>
    <property type="match status" value="1"/>
</dbReference>
<protein>
    <recommendedName>
        <fullName evidence="2">USP domain-containing protein</fullName>
    </recommendedName>
</protein>
<dbReference type="InterPro" id="IPR028889">
    <property type="entry name" value="USP"/>
</dbReference>
<dbReference type="SUPFAM" id="SSF49599">
    <property type="entry name" value="TRAF domain-like"/>
    <property type="match status" value="1"/>
</dbReference>
<proteinExistence type="predicted"/>
<organism evidence="3 4">
    <name type="scientific">Tritrichomonas musculus</name>
    <dbReference type="NCBI Taxonomy" id="1915356"/>
    <lineage>
        <taxon>Eukaryota</taxon>
        <taxon>Metamonada</taxon>
        <taxon>Parabasalia</taxon>
        <taxon>Tritrichomonadida</taxon>
        <taxon>Tritrichomonadidae</taxon>
        <taxon>Tritrichomonas</taxon>
    </lineage>
</organism>
<feature type="domain" description="USP" evidence="2">
    <location>
        <begin position="761"/>
        <end position="1074"/>
    </location>
</feature>